<evidence type="ECO:0000313" key="2">
    <source>
        <dbReference type="EMBL" id="SHG36559.1"/>
    </source>
</evidence>
<evidence type="ECO:0000256" key="1">
    <source>
        <dbReference type="SAM" id="Phobius"/>
    </source>
</evidence>
<keyword evidence="1" id="KW-0812">Transmembrane</keyword>
<dbReference type="AlphaFoldDB" id="A0A1M5J8E4"/>
<dbReference type="EMBL" id="FQUC01000022">
    <property type="protein sequence ID" value="SHG36559.1"/>
    <property type="molecule type" value="Genomic_DNA"/>
</dbReference>
<gene>
    <name evidence="2" type="ORF">SAMN05444362_12232</name>
</gene>
<keyword evidence="1" id="KW-0472">Membrane</keyword>
<name>A0A1M5J8E4_9BACT</name>
<feature type="transmembrane region" description="Helical" evidence="1">
    <location>
        <begin position="86"/>
        <end position="111"/>
    </location>
</feature>
<dbReference type="STRING" id="1346286.SAMN05444362_12232"/>
<protein>
    <submittedName>
        <fullName evidence="2">Uncharacterized protein</fullName>
    </submittedName>
</protein>
<dbReference type="RefSeq" id="WP_062184652.1">
    <property type="nucleotide sequence ID" value="NZ_BBXL01000029.1"/>
</dbReference>
<accession>A0A1M5J8E4</accession>
<evidence type="ECO:0000313" key="3">
    <source>
        <dbReference type="Proteomes" id="UP000184480"/>
    </source>
</evidence>
<dbReference type="Proteomes" id="UP000184480">
    <property type="component" value="Unassembled WGS sequence"/>
</dbReference>
<feature type="transmembrane region" description="Helical" evidence="1">
    <location>
        <begin position="51"/>
        <end position="74"/>
    </location>
</feature>
<proteinExistence type="predicted"/>
<keyword evidence="1" id="KW-1133">Transmembrane helix</keyword>
<feature type="transmembrane region" description="Helical" evidence="1">
    <location>
        <begin position="12"/>
        <end position="31"/>
    </location>
</feature>
<reference evidence="3" key="1">
    <citation type="submission" date="2016-11" db="EMBL/GenBank/DDBJ databases">
        <authorList>
            <person name="Varghese N."/>
            <person name="Submissions S."/>
        </authorList>
    </citation>
    <scope>NUCLEOTIDE SEQUENCE [LARGE SCALE GENOMIC DNA]</scope>
    <source>
        <strain evidence="3">DSM 27370</strain>
    </source>
</reference>
<keyword evidence="3" id="KW-1185">Reference proteome</keyword>
<organism evidence="2 3">
    <name type="scientific">Dysgonomonas macrotermitis</name>
    <dbReference type="NCBI Taxonomy" id="1346286"/>
    <lineage>
        <taxon>Bacteria</taxon>
        <taxon>Pseudomonadati</taxon>
        <taxon>Bacteroidota</taxon>
        <taxon>Bacteroidia</taxon>
        <taxon>Bacteroidales</taxon>
        <taxon>Dysgonomonadaceae</taxon>
        <taxon>Dysgonomonas</taxon>
    </lineage>
</organism>
<sequence length="113" mass="12349">MALPGNRRVLKHYLIITSIIMVLSFIALPFILDSNKSAVGSLLLNTLYLSLPLGCIISMVNVILLGVFIIRAVAEKNNRKSLLMDCLLIILNTALHCIYVLSTLLFGVLLAPA</sequence>